<evidence type="ECO:0000256" key="10">
    <source>
        <dbReference type="SAM" id="SignalP"/>
    </source>
</evidence>
<feature type="chain" id="PRO_5011452869" evidence="10">
    <location>
        <begin position="20"/>
        <end position="584"/>
    </location>
</feature>
<dbReference type="EMBL" id="FONY01000036">
    <property type="protein sequence ID" value="SFF45537.1"/>
    <property type="molecule type" value="Genomic_DNA"/>
</dbReference>
<keyword evidence="12" id="KW-1185">Reference proteome</keyword>
<feature type="active site" description="Phosphoserine intermediate" evidence="7">
    <location>
        <position position="305"/>
    </location>
</feature>
<feature type="binding site" evidence="8">
    <location>
        <position position="478"/>
    </location>
    <ligand>
        <name>Zn(2+)</name>
        <dbReference type="ChEBI" id="CHEBI:29105"/>
        <label>2</label>
    </ligand>
</feature>
<dbReference type="SMART" id="SM00098">
    <property type="entry name" value="alkPPc"/>
    <property type="match status" value="1"/>
</dbReference>
<keyword evidence="6 8" id="KW-0460">Magnesium</keyword>
<dbReference type="SUPFAM" id="SSF51695">
    <property type="entry name" value="PLC-like phosphodiesterases"/>
    <property type="match status" value="1"/>
</dbReference>
<evidence type="ECO:0000256" key="1">
    <source>
        <dbReference type="ARBA" id="ARBA00005984"/>
    </source>
</evidence>
<evidence type="ECO:0000256" key="2">
    <source>
        <dbReference type="ARBA" id="ARBA00022553"/>
    </source>
</evidence>
<keyword evidence="4" id="KW-0378">Hydrolase</keyword>
<dbReference type="InterPro" id="IPR039559">
    <property type="entry name" value="AIM6_PI-PLC-like_dom"/>
</dbReference>
<dbReference type="InterPro" id="IPR001952">
    <property type="entry name" value="Alkaline_phosphatase"/>
</dbReference>
<evidence type="ECO:0000313" key="11">
    <source>
        <dbReference type="EMBL" id="SFF45537.1"/>
    </source>
</evidence>
<feature type="binding site" evidence="8">
    <location>
        <position position="520"/>
    </location>
    <ligand>
        <name>Zn(2+)</name>
        <dbReference type="ChEBI" id="CHEBI:29105"/>
        <label>2</label>
    </ligand>
</feature>
<evidence type="ECO:0000256" key="4">
    <source>
        <dbReference type="ARBA" id="ARBA00022801"/>
    </source>
</evidence>
<feature type="binding site" evidence="8">
    <location>
        <position position="482"/>
    </location>
    <ligand>
        <name>Zn(2+)</name>
        <dbReference type="ChEBI" id="CHEBI:29105"/>
        <label>2</label>
    </ligand>
</feature>
<comment type="similarity">
    <text evidence="1 9">Belongs to the alkaline phosphatase family.</text>
</comment>
<dbReference type="GO" id="GO:0008081">
    <property type="term" value="F:phosphoric diester hydrolase activity"/>
    <property type="evidence" value="ECO:0007669"/>
    <property type="project" value="InterPro"/>
</dbReference>
<evidence type="ECO:0000313" key="12">
    <source>
        <dbReference type="Proteomes" id="UP000199513"/>
    </source>
</evidence>
<proteinExistence type="inferred from homology"/>
<dbReference type="PROSITE" id="PS00123">
    <property type="entry name" value="ALKALINE_PHOSPHATASE"/>
    <property type="match status" value="1"/>
</dbReference>
<dbReference type="Gene3D" id="3.40.720.10">
    <property type="entry name" value="Alkaline Phosphatase, subunit A"/>
    <property type="match status" value="1"/>
</dbReference>
<dbReference type="GO" id="GO:0004035">
    <property type="term" value="F:alkaline phosphatase activity"/>
    <property type="evidence" value="ECO:0007669"/>
    <property type="project" value="TreeGrafter"/>
</dbReference>
<name>A0A1I2IWZ9_9BACT</name>
<dbReference type="GO" id="GO:0046872">
    <property type="term" value="F:metal ion binding"/>
    <property type="evidence" value="ECO:0007669"/>
    <property type="project" value="UniProtKB-KW"/>
</dbReference>
<feature type="binding site" evidence="8">
    <location>
        <position position="262"/>
    </location>
    <ligand>
        <name>Mg(2+)</name>
        <dbReference type="ChEBI" id="CHEBI:18420"/>
    </ligand>
</feature>
<organism evidence="11 12">
    <name type="scientific">Thermoflexibacter ruber</name>
    <dbReference type="NCBI Taxonomy" id="1003"/>
    <lineage>
        <taxon>Bacteria</taxon>
        <taxon>Pseudomonadati</taxon>
        <taxon>Bacteroidota</taxon>
        <taxon>Cytophagia</taxon>
        <taxon>Cytophagales</taxon>
        <taxon>Thermoflexibacteraceae</taxon>
        <taxon>Thermoflexibacter</taxon>
    </lineage>
</organism>
<feature type="binding site" evidence="8">
    <location>
        <position position="473"/>
    </location>
    <ligand>
        <name>Mg(2+)</name>
        <dbReference type="ChEBI" id="CHEBI:18420"/>
    </ligand>
</feature>
<comment type="cofactor">
    <cofactor evidence="8">
        <name>Zn(2+)</name>
        <dbReference type="ChEBI" id="CHEBI:29105"/>
    </cofactor>
    <text evidence="8">Binds 2 Zn(2+) ions.</text>
</comment>
<dbReference type="PANTHER" id="PTHR11596">
    <property type="entry name" value="ALKALINE PHOSPHATASE"/>
    <property type="match status" value="1"/>
</dbReference>
<evidence type="ECO:0000256" key="5">
    <source>
        <dbReference type="ARBA" id="ARBA00022833"/>
    </source>
</evidence>
<dbReference type="CDD" id="cd16012">
    <property type="entry name" value="ALP"/>
    <property type="match status" value="1"/>
</dbReference>
<reference evidence="11 12" key="1">
    <citation type="submission" date="2016-10" db="EMBL/GenBank/DDBJ databases">
        <authorList>
            <person name="de Groot N.N."/>
        </authorList>
    </citation>
    <scope>NUCLEOTIDE SEQUENCE [LARGE SCALE GENOMIC DNA]</scope>
    <source>
        <strain>GEY</strain>
        <strain evidence="12">DSM 9560</strain>
    </source>
</reference>
<dbReference type="SUPFAM" id="SSF53649">
    <property type="entry name" value="Alkaline phosphatase-like"/>
    <property type="match status" value="1"/>
</dbReference>
<feature type="signal peptide" evidence="10">
    <location>
        <begin position="1"/>
        <end position="19"/>
    </location>
</feature>
<keyword evidence="10" id="KW-0732">Signal</keyword>
<accession>A0A1I2IWZ9</accession>
<evidence type="ECO:0000256" key="7">
    <source>
        <dbReference type="PIRSR" id="PIRSR601952-1"/>
    </source>
</evidence>
<feature type="binding site" evidence="8">
    <location>
        <position position="262"/>
    </location>
    <ligand>
        <name>Zn(2+)</name>
        <dbReference type="ChEBI" id="CHEBI:29105"/>
        <label>2</label>
    </ligand>
</feature>
<dbReference type="STRING" id="1003.SAMN04488541_103620"/>
<evidence type="ECO:0000256" key="3">
    <source>
        <dbReference type="ARBA" id="ARBA00022723"/>
    </source>
</evidence>
<dbReference type="CDD" id="cd08577">
    <property type="entry name" value="PI-PLCc_GDPD_SF_unchar3"/>
    <property type="match status" value="1"/>
</dbReference>
<keyword evidence="5 8" id="KW-0862">Zinc</keyword>
<dbReference type="InterPro" id="IPR017946">
    <property type="entry name" value="PLC-like_Pdiesterase_TIM-brl"/>
</dbReference>
<evidence type="ECO:0000256" key="6">
    <source>
        <dbReference type="ARBA" id="ARBA00022842"/>
    </source>
</evidence>
<keyword evidence="3 8" id="KW-0479">Metal-binding</keyword>
<gene>
    <name evidence="11" type="ORF">SAMN04488541_103620</name>
</gene>
<dbReference type="AlphaFoldDB" id="A0A1I2IWZ9"/>
<feature type="binding site" evidence="8">
    <location>
        <position position="521"/>
    </location>
    <ligand>
        <name>Zn(2+)</name>
        <dbReference type="ChEBI" id="CHEBI:29105"/>
        <label>2</label>
    </ligand>
</feature>
<dbReference type="Proteomes" id="UP000199513">
    <property type="component" value="Unassembled WGS sequence"/>
</dbReference>
<dbReference type="PANTHER" id="PTHR11596:SF5">
    <property type="entry name" value="ALKALINE PHOSPHATASE"/>
    <property type="match status" value="1"/>
</dbReference>
<dbReference type="PRINTS" id="PR00113">
    <property type="entry name" value="ALKPHPHTASE"/>
</dbReference>
<sequence length="584" mass="65360">MCIFLCCFFLFLTYQTAQSQIPLPNAFAHNDYEHERPLFDALQQGFTNIEADIHLVNGELYVSHDRPKSSASLLKDLYLKPLQQILKKNQGRIYPDWNGTFLLMIDIKTEASRTYQVLKEQLKQFPELLNNPYFKIFISGNRPFEEIRNEALRYAGIDGRPEDLGKDYSYNFMPVISDRFSAVCNWNGKGEIPASEWQKIKNLADKVHLEGKKLRFWAIPDQANVWNTLLKAGVDFINTDRLSALSAFLNKKPTKVILMIGDGMGTAQIFAGLTANHGQLNLMRCQQFGFHLSQPAPVSGFITDSAAGATAFSTGQKTYNKAIGVDTLKQPLATLIEIAEKYNLATGLVASCAITEATLAAFYAHQPYREMEEEIALDFLKSNIDVAIGGGKKRFTNRKDGKNLLTQLKEQKYQIADLNDDFTQYSKGKLVAFTAEEHPKSIKDGRDNQLSQGTQTAIQILNQNEEGFFLVVEGSQIDWGGHFNDAEYIAKEMVDFDQAIGIALDFAEKDGNTLVVITADHETGGLTINDGNFEKGTFEGKFTTKQHTAVMIPVFAYGCGAENFAGIYPNTAIFDKIVKVLFNR</sequence>
<feature type="binding site" evidence="8">
    <location>
        <position position="358"/>
    </location>
    <ligand>
        <name>Mg(2+)</name>
        <dbReference type="ChEBI" id="CHEBI:18420"/>
    </ligand>
</feature>
<dbReference type="InterPro" id="IPR018299">
    <property type="entry name" value="Alkaline_phosphatase_AS"/>
</dbReference>
<evidence type="ECO:0000256" key="8">
    <source>
        <dbReference type="PIRSR" id="PIRSR601952-2"/>
    </source>
</evidence>
<dbReference type="GO" id="GO:0006629">
    <property type="term" value="P:lipid metabolic process"/>
    <property type="evidence" value="ECO:0007669"/>
    <property type="project" value="InterPro"/>
</dbReference>
<comment type="cofactor">
    <cofactor evidence="8">
        <name>Mg(2+)</name>
        <dbReference type="ChEBI" id="CHEBI:18420"/>
    </cofactor>
    <text evidence="8">Binds 1 Mg(2+) ion.</text>
</comment>
<evidence type="ECO:0000256" key="9">
    <source>
        <dbReference type="RuleBase" id="RU003946"/>
    </source>
</evidence>
<dbReference type="InterPro" id="IPR017850">
    <property type="entry name" value="Alkaline_phosphatase_core_sf"/>
</dbReference>
<dbReference type="Pfam" id="PF00245">
    <property type="entry name" value="Alk_phosphatase"/>
    <property type="match status" value="1"/>
</dbReference>
<dbReference type="Gene3D" id="3.20.20.190">
    <property type="entry name" value="Phosphatidylinositol (PI) phosphodiesterase"/>
    <property type="match status" value="1"/>
</dbReference>
<keyword evidence="2" id="KW-0597">Phosphoprotein</keyword>
<protein>
    <submittedName>
        <fullName evidence="11">Alkaline phosphatase</fullName>
    </submittedName>
</protein>